<evidence type="ECO:0000313" key="1">
    <source>
        <dbReference type="Proteomes" id="UP000095283"/>
    </source>
</evidence>
<proteinExistence type="predicted"/>
<evidence type="ECO:0000313" key="2">
    <source>
        <dbReference type="WBParaSite" id="Hba_18400"/>
    </source>
</evidence>
<accession>A0A1I7XKU3</accession>
<protein>
    <submittedName>
        <fullName evidence="2">MULE domain-containing protein</fullName>
    </submittedName>
</protein>
<name>A0A1I7XKU3_HETBA</name>
<dbReference type="Proteomes" id="UP000095283">
    <property type="component" value="Unplaced"/>
</dbReference>
<organism evidence="1 2">
    <name type="scientific">Heterorhabditis bacteriophora</name>
    <name type="common">Entomopathogenic nematode worm</name>
    <dbReference type="NCBI Taxonomy" id="37862"/>
    <lineage>
        <taxon>Eukaryota</taxon>
        <taxon>Metazoa</taxon>
        <taxon>Ecdysozoa</taxon>
        <taxon>Nematoda</taxon>
        <taxon>Chromadorea</taxon>
        <taxon>Rhabditida</taxon>
        <taxon>Rhabditina</taxon>
        <taxon>Rhabditomorpha</taxon>
        <taxon>Strongyloidea</taxon>
        <taxon>Heterorhabditidae</taxon>
        <taxon>Heterorhabditis</taxon>
    </lineage>
</organism>
<sequence>MGQALTLLYEVAMPYQFQIIVDSYVRQAIKTNTDTSKHMIKLNLAVESNVLMVKYTTCVVAQKQSAMV</sequence>
<dbReference type="AlphaFoldDB" id="A0A1I7XKU3"/>
<dbReference type="WBParaSite" id="Hba_18400">
    <property type="protein sequence ID" value="Hba_18400"/>
    <property type="gene ID" value="Hba_18400"/>
</dbReference>
<reference evidence="2" key="1">
    <citation type="submission" date="2016-11" db="UniProtKB">
        <authorList>
            <consortium name="WormBaseParasite"/>
        </authorList>
    </citation>
    <scope>IDENTIFICATION</scope>
</reference>
<keyword evidence="1" id="KW-1185">Reference proteome</keyword>